<comment type="subcellular location">
    <subcellularLocation>
        <location evidence="1">Fimbrium</location>
    </subcellularLocation>
</comment>
<dbReference type="GO" id="GO:0043709">
    <property type="term" value="P:cell adhesion involved in single-species biofilm formation"/>
    <property type="evidence" value="ECO:0007669"/>
    <property type="project" value="TreeGrafter"/>
</dbReference>
<dbReference type="Gene3D" id="2.60.40.1090">
    <property type="entry name" value="Fimbrial-type adhesion domain"/>
    <property type="match status" value="1"/>
</dbReference>
<dbReference type="Pfam" id="PF00419">
    <property type="entry name" value="Fimbrial"/>
    <property type="match status" value="1"/>
</dbReference>
<dbReference type="InterPro" id="IPR000259">
    <property type="entry name" value="Adhesion_dom_fimbrial"/>
</dbReference>
<keyword evidence="3 5" id="KW-0732">Signal</keyword>
<sequence>MNAHCLNNCRRLLAALVFSAPCTVWACDFAPGYFLNVNLNAGALYVPRDAPPGTVIGARQVSVHGLNPAQLCSMAAVYTVSSPLRAEYGSPLVSAGEVVLHTDIPGVAVVVDTRLSPASWESPHWNYVPGTGLNRSGVPYVAHNLGVVDGGYARVFDVTLGYRIIKTGPIDPGNGPHSLSGVTLARFSSSRIGPMIDIKINSGTLTVAQCSLPSAPGNQIKVPLGSWNQSAFNGQGSSTDASAFYIPLSGCSNGSGAANNHFAHIRLDPRNGSTVVDGPRGIVGLTADSTATGVAVQVLKEDLSPLALNEDVPIRRLQNGSITLPMAARYIQVGDAGPTGGIANAAVNFTITYR</sequence>
<keyword evidence="4" id="KW-0281">Fimbrium</keyword>
<dbReference type="PANTHER" id="PTHR33420">
    <property type="entry name" value="FIMBRIAL SUBUNIT ELFA-RELATED"/>
    <property type="match status" value="1"/>
</dbReference>
<evidence type="ECO:0000313" key="7">
    <source>
        <dbReference type="EMBL" id="QBF28460.1"/>
    </source>
</evidence>
<evidence type="ECO:0000256" key="1">
    <source>
        <dbReference type="ARBA" id="ARBA00004561"/>
    </source>
</evidence>
<dbReference type="Proteomes" id="UP000291130">
    <property type="component" value="Chromosome"/>
</dbReference>
<dbReference type="SUPFAM" id="SSF49401">
    <property type="entry name" value="Bacterial adhesins"/>
    <property type="match status" value="1"/>
</dbReference>
<evidence type="ECO:0000256" key="5">
    <source>
        <dbReference type="SAM" id="SignalP"/>
    </source>
</evidence>
<dbReference type="KEGG" id="ptk:EXN22_23225"/>
<protein>
    <submittedName>
        <fullName evidence="7">Type 1 fimbrial protein</fullName>
    </submittedName>
</protein>
<gene>
    <name evidence="7" type="ORF">EXN22_23225</name>
</gene>
<dbReference type="EMBL" id="CP035952">
    <property type="protein sequence ID" value="QBF28460.1"/>
    <property type="molecule type" value="Genomic_DNA"/>
</dbReference>
<dbReference type="GO" id="GO:0009289">
    <property type="term" value="C:pilus"/>
    <property type="evidence" value="ECO:0007669"/>
    <property type="project" value="UniProtKB-SubCell"/>
</dbReference>
<dbReference type="PANTHER" id="PTHR33420:SF3">
    <property type="entry name" value="FIMBRIAL SUBUNIT ELFA"/>
    <property type="match status" value="1"/>
</dbReference>
<proteinExistence type="inferred from homology"/>
<name>A0A411MP54_9PSED</name>
<dbReference type="InterPro" id="IPR008966">
    <property type="entry name" value="Adhesion_dom_sf"/>
</dbReference>
<dbReference type="AlphaFoldDB" id="A0A411MP54"/>
<organism evidence="7 8">
    <name type="scientific">Pseudomonas tructae</name>
    <dbReference type="NCBI Taxonomy" id="2518644"/>
    <lineage>
        <taxon>Bacteria</taxon>
        <taxon>Pseudomonadati</taxon>
        <taxon>Pseudomonadota</taxon>
        <taxon>Gammaproteobacteria</taxon>
        <taxon>Pseudomonadales</taxon>
        <taxon>Pseudomonadaceae</taxon>
        <taxon>Pseudomonas</taxon>
    </lineage>
</organism>
<evidence type="ECO:0000259" key="6">
    <source>
        <dbReference type="Pfam" id="PF00419"/>
    </source>
</evidence>
<dbReference type="OrthoDB" id="6496051at2"/>
<evidence type="ECO:0000313" key="8">
    <source>
        <dbReference type="Proteomes" id="UP000291130"/>
    </source>
</evidence>
<dbReference type="InterPro" id="IPR036937">
    <property type="entry name" value="Adhesion_dom_fimbrial_sf"/>
</dbReference>
<reference evidence="7 8" key="1">
    <citation type="submission" date="2019-02" db="EMBL/GenBank/DDBJ databases">
        <title>Complete genome sequence of Pseudomonas sp. SNU WT1 isolated from rainbow trout.</title>
        <authorList>
            <person name="Oh W.T."/>
            <person name="Park S.C."/>
        </authorList>
    </citation>
    <scope>NUCLEOTIDE SEQUENCE [LARGE SCALE GENOMIC DNA]</scope>
    <source>
        <strain evidence="7 8">SNU WT1</strain>
    </source>
</reference>
<feature type="chain" id="PRO_5019422696" evidence="5">
    <location>
        <begin position="27"/>
        <end position="354"/>
    </location>
</feature>
<feature type="domain" description="Fimbrial-type adhesion" evidence="6">
    <location>
        <begin position="205"/>
        <end position="353"/>
    </location>
</feature>
<evidence type="ECO:0000256" key="3">
    <source>
        <dbReference type="ARBA" id="ARBA00022729"/>
    </source>
</evidence>
<accession>A0A411MP54</accession>
<dbReference type="InterPro" id="IPR050263">
    <property type="entry name" value="Bact_Fimbrial_Adh_Pro"/>
</dbReference>
<evidence type="ECO:0000256" key="2">
    <source>
        <dbReference type="ARBA" id="ARBA00006671"/>
    </source>
</evidence>
<feature type="signal peptide" evidence="5">
    <location>
        <begin position="1"/>
        <end position="26"/>
    </location>
</feature>
<keyword evidence="8" id="KW-1185">Reference proteome</keyword>
<comment type="similarity">
    <text evidence="2">Belongs to the fimbrial protein family.</text>
</comment>
<evidence type="ECO:0000256" key="4">
    <source>
        <dbReference type="ARBA" id="ARBA00023263"/>
    </source>
</evidence>
<dbReference type="Gene3D" id="2.60.40.3310">
    <property type="match status" value="1"/>
</dbReference>